<accession>A0A5C3LR51</accession>
<keyword evidence="1" id="KW-0732">Signal</keyword>
<name>A0A5C3LR51_9AGAR</name>
<evidence type="ECO:0000256" key="1">
    <source>
        <dbReference type="SAM" id="SignalP"/>
    </source>
</evidence>
<gene>
    <name evidence="2" type="ORF">BDQ12DRAFT_688060</name>
</gene>
<organism evidence="2 3">
    <name type="scientific">Crucibulum laeve</name>
    <dbReference type="NCBI Taxonomy" id="68775"/>
    <lineage>
        <taxon>Eukaryota</taxon>
        <taxon>Fungi</taxon>
        <taxon>Dikarya</taxon>
        <taxon>Basidiomycota</taxon>
        <taxon>Agaricomycotina</taxon>
        <taxon>Agaricomycetes</taxon>
        <taxon>Agaricomycetidae</taxon>
        <taxon>Agaricales</taxon>
        <taxon>Agaricineae</taxon>
        <taxon>Nidulariaceae</taxon>
        <taxon>Crucibulum</taxon>
    </lineage>
</organism>
<dbReference type="Proteomes" id="UP000308652">
    <property type="component" value="Unassembled WGS sequence"/>
</dbReference>
<sequence>MMALRVLALLVLVAGAGVEVTMRTLAALVLKVQGIPHLSLSWSIHPLHIFTLCLYSSVHVHLWHSQQCL</sequence>
<feature type="signal peptide" evidence="1">
    <location>
        <begin position="1"/>
        <end position="16"/>
    </location>
</feature>
<evidence type="ECO:0000313" key="2">
    <source>
        <dbReference type="EMBL" id="TFK35629.1"/>
    </source>
</evidence>
<keyword evidence="3" id="KW-1185">Reference proteome</keyword>
<dbReference type="EMBL" id="ML213620">
    <property type="protein sequence ID" value="TFK35629.1"/>
    <property type="molecule type" value="Genomic_DNA"/>
</dbReference>
<protein>
    <submittedName>
        <fullName evidence="2">Uncharacterized protein</fullName>
    </submittedName>
</protein>
<evidence type="ECO:0000313" key="3">
    <source>
        <dbReference type="Proteomes" id="UP000308652"/>
    </source>
</evidence>
<proteinExistence type="predicted"/>
<feature type="chain" id="PRO_5023021867" evidence="1">
    <location>
        <begin position="17"/>
        <end position="69"/>
    </location>
</feature>
<reference evidence="2 3" key="1">
    <citation type="journal article" date="2019" name="Nat. Ecol. Evol.">
        <title>Megaphylogeny resolves global patterns of mushroom evolution.</title>
        <authorList>
            <person name="Varga T."/>
            <person name="Krizsan K."/>
            <person name="Foldi C."/>
            <person name="Dima B."/>
            <person name="Sanchez-Garcia M."/>
            <person name="Sanchez-Ramirez S."/>
            <person name="Szollosi G.J."/>
            <person name="Szarkandi J.G."/>
            <person name="Papp V."/>
            <person name="Albert L."/>
            <person name="Andreopoulos W."/>
            <person name="Angelini C."/>
            <person name="Antonin V."/>
            <person name="Barry K.W."/>
            <person name="Bougher N.L."/>
            <person name="Buchanan P."/>
            <person name="Buyck B."/>
            <person name="Bense V."/>
            <person name="Catcheside P."/>
            <person name="Chovatia M."/>
            <person name="Cooper J."/>
            <person name="Damon W."/>
            <person name="Desjardin D."/>
            <person name="Finy P."/>
            <person name="Geml J."/>
            <person name="Haridas S."/>
            <person name="Hughes K."/>
            <person name="Justo A."/>
            <person name="Karasinski D."/>
            <person name="Kautmanova I."/>
            <person name="Kiss B."/>
            <person name="Kocsube S."/>
            <person name="Kotiranta H."/>
            <person name="LaButti K.M."/>
            <person name="Lechner B.E."/>
            <person name="Liimatainen K."/>
            <person name="Lipzen A."/>
            <person name="Lukacs Z."/>
            <person name="Mihaltcheva S."/>
            <person name="Morgado L.N."/>
            <person name="Niskanen T."/>
            <person name="Noordeloos M.E."/>
            <person name="Ohm R.A."/>
            <person name="Ortiz-Santana B."/>
            <person name="Ovrebo C."/>
            <person name="Racz N."/>
            <person name="Riley R."/>
            <person name="Savchenko A."/>
            <person name="Shiryaev A."/>
            <person name="Soop K."/>
            <person name="Spirin V."/>
            <person name="Szebenyi C."/>
            <person name="Tomsovsky M."/>
            <person name="Tulloss R.E."/>
            <person name="Uehling J."/>
            <person name="Grigoriev I.V."/>
            <person name="Vagvolgyi C."/>
            <person name="Papp T."/>
            <person name="Martin F.M."/>
            <person name="Miettinen O."/>
            <person name="Hibbett D.S."/>
            <person name="Nagy L.G."/>
        </authorList>
    </citation>
    <scope>NUCLEOTIDE SEQUENCE [LARGE SCALE GENOMIC DNA]</scope>
    <source>
        <strain evidence="2 3">CBS 166.37</strain>
    </source>
</reference>
<dbReference type="AlphaFoldDB" id="A0A5C3LR51"/>